<evidence type="ECO:0000313" key="5">
    <source>
        <dbReference type="Proteomes" id="UP000008810"/>
    </source>
</evidence>
<keyword evidence="1" id="KW-0175">Coiled coil</keyword>
<evidence type="ECO:0000256" key="1">
    <source>
        <dbReference type="SAM" id="Coils"/>
    </source>
</evidence>
<evidence type="ECO:0000313" key="4">
    <source>
        <dbReference type="EnsemblPlants" id="KQK22926"/>
    </source>
</evidence>
<dbReference type="PANTHER" id="PTHR32133:SF403">
    <property type="entry name" value="F-BOX DOMAIN-CONTAINING PROTEIN"/>
    <property type="match status" value="1"/>
</dbReference>
<keyword evidence="5" id="KW-1185">Reference proteome</keyword>
<evidence type="ECO:0000313" key="3">
    <source>
        <dbReference type="EMBL" id="KQK22926.1"/>
    </source>
</evidence>
<sequence>MEWVVPVPAEYEHRYSNSAVVCAADGCDHRDCHGGPFRVVVLFPERDGDEPITWACVYSSETGAWVELTSLHRICSDSAWSSVLVGSSTLYFLTEVGCILEYDMSTHSLTMIDPPHAHHPGYLSNNIMILMVAENGGLGMAEDDNWVLNLWSMEVTKMSDDGHEKWVWVLRRKIYSLGRLLPDRIIMGPIGFAEEANTIFMSTTAGIFVIDLQSDRVKKVCDHEFSCNILVPIVSLGHALPTPRREYHYPPLPNYNEEEEKEVVVAETLEQAHELFLKGRKAIRQRDFVNAIDCLSHALEIRAAHYGEHAPQCLTTYVIYGCALLHKAWEESAKRTTSKTFAGNSKTSDGDVDGAPSLEEGDTEEGQNSNVIAQEDRKGYGDKAHGEMAGDEEDSDLNLAWKMLNIAKTIVEKIRGNIMGRSVSAPGKSASAAERSSKSIQEYEILLTRLLAKLEKKLEDVEQAMSTPSCAAVEIMKRVAPQAEQNVDSAVSRAASLTSSHMAGLNNSFDSPVMPTSSTTESAGSSVTDLGAVGRGIKRANVEPSCAEPSRKRLAVAADDSP</sequence>
<evidence type="ECO:0000256" key="2">
    <source>
        <dbReference type="SAM" id="MobiDB-lite"/>
    </source>
</evidence>
<accession>A0A0Q3NYZ3</accession>
<feature type="region of interest" description="Disordered" evidence="2">
    <location>
        <begin position="335"/>
        <end position="392"/>
    </location>
</feature>
<dbReference type="PANTHER" id="PTHR32133">
    <property type="entry name" value="OS07G0120400 PROTEIN"/>
    <property type="match status" value="1"/>
</dbReference>
<dbReference type="RefSeq" id="XP_003561897.1">
    <property type="nucleotide sequence ID" value="XM_003561849.4"/>
</dbReference>
<dbReference type="InterPro" id="IPR011043">
    <property type="entry name" value="Gal_Oxase/kelch_b-propeller"/>
</dbReference>
<dbReference type="EMBL" id="CM000880">
    <property type="protein sequence ID" value="KQK22926.1"/>
    <property type="molecule type" value="Genomic_DNA"/>
</dbReference>
<name>A0A0Q3NYZ3_BRADI</name>
<proteinExistence type="predicted"/>
<organism evidence="3">
    <name type="scientific">Brachypodium distachyon</name>
    <name type="common">Purple false brome</name>
    <name type="synonym">Trachynia distachya</name>
    <dbReference type="NCBI Taxonomy" id="15368"/>
    <lineage>
        <taxon>Eukaryota</taxon>
        <taxon>Viridiplantae</taxon>
        <taxon>Streptophyta</taxon>
        <taxon>Embryophyta</taxon>
        <taxon>Tracheophyta</taxon>
        <taxon>Spermatophyta</taxon>
        <taxon>Magnoliopsida</taxon>
        <taxon>Liliopsida</taxon>
        <taxon>Poales</taxon>
        <taxon>Poaceae</taxon>
        <taxon>BOP clade</taxon>
        <taxon>Pooideae</taxon>
        <taxon>Stipodae</taxon>
        <taxon>Brachypodieae</taxon>
        <taxon>Brachypodium</taxon>
    </lineage>
</organism>
<dbReference type="KEGG" id="bdi:100821997"/>
<dbReference type="ExpressionAtlas" id="A0A0Q3NYZ3">
    <property type="expression patterns" value="baseline"/>
</dbReference>
<protein>
    <submittedName>
        <fullName evidence="3 4">Uncharacterized protein</fullName>
    </submittedName>
</protein>
<feature type="compositionally biased region" description="Polar residues" evidence="2">
    <location>
        <begin position="338"/>
        <end position="347"/>
    </location>
</feature>
<reference evidence="3" key="2">
    <citation type="submission" date="2017-06" db="EMBL/GenBank/DDBJ databases">
        <title>WGS assembly of Brachypodium distachyon.</title>
        <authorList>
            <consortium name="The International Brachypodium Initiative"/>
            <person name="Lucas S."/>
            <person name="Harmon-Smith M."/>
            <person name="Lail K."/>
            <person name="Tice H."/>
            <person name="Grimwood J."/>
            <person name="Bruce D."/>
            <person name="Barry K."/>
            <person name="Shu S."/>
            <person name="Lindquist E."/>
            <person name="Wang M."/>
            <person name="Pitluck S."/>
            <person name="Vogel J.P."/>
            <person name="Garvin D.F."/>
            <person name="Mockler T.C."/>
            <person name="Schmutz J."/>
            <person name="Rokhsar D."/>
            <person name="Bevan M.W."/>
        </authorList>
    </citation>
    <scope>NUCLEOTIDE SEQUENCE</scope>
    <source>
        <strain evidence="3">Bd21</strain>
    </source>
</reference>
<dbReference type="SUPFAM" id="SSF50965">
    <property type="entry name" value="Galactose oxidase, central domain"/>
    <property type="match status" value="1"/>
</dbReference>
<feature type="compositionally biased region" description="Polar residues" evidence="2">
    <location>
        <begin position="506"/>
        <end position="528"/>
    </location>
</feature>
<dbReference type="OrthoDB" id="5587616at2759"/>
<feature type="coiled-coil region" evidence="1">
    <location>
        <begin position="440"/>
        <end position="467"/>
    </location>
</feature>
<dbReference type="Gramene" id="KQK22926">
    <property type="protein sequence ID" value="KQK22926"/>
    <property type="gene ID" value="BRADI_1g70135v3"/>
</dbReference>
<feature type="region of interest" description="Disordered" evidence="2">
    <location>
        <begin position="506"/>
        <end position="562"/>
    </location>
</feature>
<reference evidence="3 4" key="1">
    <citation type="journal article" date="2010" name="Nature">
        <title>Genome sequencing and analysis of the model grass Brachypodium distachyon.</title>
        <authorList>
            <consortium name="International Brachypodium Initiative"/>
        </authorList>
    </citation>
    <scope>NUCLEOTIDE SEQUENCE [LARGE SCALE GENOMIC DNA]</scope>
    <source>
        <strain evidence="3 4">Bd21</strain>
    </source>
</reference>
<gene>
    <name evidence="4" type="primary">LOC100821997</name>
    <name evidence="3" type="ORF">BRADI_1g70135v3</name>
</gene>
<dbReference type="EnsemblPlants" id="KQK22926">
    <property type="protein sequence ID" value="KQK22926"/>
    <property type="gene ID" value="BRADI_1g70135v3"/>
</dbReference>
<dbReference type="AlphaFoldDB" id="A0A0Q3NYZ3"/>
<dbReference type="Proteomes" id="UP000008810">
    <property type="component" value="Chromosome 1"/>
</dbReference>
<reference evidence="4" key="3">
    <citation type="submission" date="2018-08" db="UniProtKB">
        <authorList>
            <consortium name="EnsemblPlants"/>
        </authorList>
    </citation>
    <scope>IDENTIFICATION</scope>
    <source>
        <strain evidence="4">cv. Bd21</strain>
    </source>
</reference>
<feature type="compositionally biased region" description="Basic and acidic residues" evidence="2">
    <location>
        <begin position="374"/>
        <end position="388"/>
    </location>
</feature>
<dbReference type="GeneID" id="100821997"/>
<dbReference type="STRING" id="15368.A0A0Q3NYZ3"/>